<evidence type="ECO:0000256" key="3">
    <source>
        <dbReference type="ARBA" id="ARBA00001946"/>
    </source>
</evidence>
<evidence type="ECO:0000256" key="16">
    <source>
        <dbReference type="ARBA" id="ARBA00023211"/>
    </source>
</evidence>
<evidence type="ECO:0000313" key="25">
    <source>
        <dbReference type="EMBL" id="MBE9022105.1"/>
    </source>
</evidence>
<dbReference type="GO" id="GO:0006488">
    <property type="term" value="P:dolichol-linked oligosaccharide biosynthetic process"/>
    <property type="evidence" value="ECO:0007669"/>
    <property type="project" value="TreeGrafter"/>
</dbReference>
<dbReference type="EC" id="2.4.1.83" evidence="8"/>
<keyword evidence="12" id="KW-0479">Metal-binding</keyword>
<comment type="cofactor">
    <cofactor evidence="2">
        <name>Mn(2+)</name>
        <dbReference type="ChEBI" id="CHEBI:29035"/>
    </cofactor>
</comment>
<evidence type="ECO:0000256" key="9">
    <source>
        <dbReference type="ARBA" id="ARBA00022676"/>
    </source>
</evidence>
<keyword evidence="11 22" id="KW-0812">Transmembrane</keyword>
<dbReference type="GO" id="GO:0016020">
    <property type="term" value="C:membrane"/>
    <property type="evidence" value="ECO:0007669"/>
    <property type="project" value="UniProtKB-SubCell"/>
</dbReference>
<accession>A0A8J6ZTD7</accession>
<feature type="transmembrane region" description="Helical" evidence="22">
    <location>
        <begin position="283"/>
        <end position="304"/>
    </location>
</feature>
<dbReference type="CDD" id="cd06442">
    <property type="entry name" value="DPM1_like"/>
    <property type="match status" value="1"/>
</dbReference>
<keyword evidence="16" id="KW-0464">Manganese</keyword>
<evidence type="ECO:0000256" key="17">
    <source>
        <dbReference type="ARBA" id="ARBA00053724"/>
    </source>
</evidence>
<dbReference type="Pfam" id="PF00535">
    <property type="entry name" value="Glycos_transf_2"/>
    <property type="match status" value="1"/>
</dbReference>
<sequence>MKTNSSNSLLTVPTGPLKISELPPNDLSTTSESIYLSLVIPTYKERDNINNIVRILSQLLDESIPGNYELIVVDDDSPDLTWEIAQSLTTEYPQLRVMRRQEERGLSSAVIRGWQAGMGSVLGVIDGDLQHPPEVLMQLLRSIEQGADLAVASRHVEGGGVSSWSVVRRFLSRGAQLLGLIILPGVLGRVSDPMSGYFMVRRSAIANAALNPVGYKILLEVIGRGKVNEVAEVGYVFRERTEGESKVTWKQYIDYIHHLVRLRLSTGRVGRFKRKVNFPVGRFIRFGLVGLSGVFVDMAVLYLLSDPTTLAWPLTRSKIIAGEIAILNNFLWNDAWTFADVSARQQEWHQRAKRFVKFNLICLAGLVLNVLILNLVFNFLIPNRYIANLIAIAVATIWNFWVNLKLSWRVTDVK</sequence>
<evidence type="ECO:0000256" key="7">
    <source>
        <dbReference type="ARBA" id="ARBA00006739"/>
    </source>
</evidence>
<evidence type="ECO:0000256" key="5">
    <source>
        <dbReference type="ARBA" id="ARBA00004308"/>
    </source>
</evidence>
<name>A0A8J6ZTD7_DESMC</name>
<comment type="function">
    <text evidence="17">Transfers mannose from GDP-mannose to dolichol monophosphate to form dolichol phosphate mannose (Dol-P-Man) which is the mannosyl donor in pathways leading to N-glycosylation, glycosyl phosphatidylinositol membrane anchoring, and O-mannosylation of proteins.</text>
</comment>
<evidence type="ECO:0000256" key="18">
    <source>
        <dbReference type="ARBA" id="ARBA00074878"/>
    </source>
</evidence>
<dbReference type="SUPFAM" id="SSF53448">
    <property type="entry name" value="Nucleotide-diphospho-sugar transferases"/>
    <property type="match status" value="1"/>
</dbReference>
<evidence type="ECO:0000256" key="22">
    <source>
        <dbReference type="SAM" id="Phobius"/>
    </source>
</evidence>
<comment type="similarity">
    <text evidence="7">Belongs to the glycosyltransferase 2 family.</text>
</comment>
<dbReference type="InterPro" id="IPR007267">
    <property type="entry name" value="GtrA_DPMS_TM"/>
</dbReference>
<feature type="transmembrane region" description="Helical" evidence="22">
    <location>
        <begin position="385"/>
        <end position="404"/>
    </location>
</feature>
<evidence type="ECO:0000256" key="11">
    <source>
        <dbReference type="ARBA" id="ARBA00022692"/>
    </source>
</evidence>
<dbReference type="Gene3D" id="3.90.550.10">
    <property type="entry name" value="Spore Coat Polysaccharide Biosynthesis Protein SpsA, Chain A"/>
    <property type="match status" value="1"/>
</dbReference>
<evidence type="ECO:0000256" key="21">
    <source>
        <dbReference type="ARBA" id="ARBA00083744"/>
    </source>
</evidence>
<dbReference type="GO" id="GO:0035269">
    <property type="term" value="P:protein O-linked glycosylation via mannose"/>
    <property type="evidence" value="ECO:0007669"/>
    <property type="project" value="TreeGrafter"/>
</dbReference>
<reference evidence="25" key="1">
    <citation type="submission" date="2020-10" db="EMBL/GenBank/DDBJ databases">
        <authorList>
            <person name="Castelo-Branco R."/>
            <person name="Eusebio N."/>
            <person name="Adriana R."/>
            <person name="Vieira A."/>
            <person name="Brugerolle De Fraissinette N."/>
            <person name="Rezende De Castro R."/>
            <person name="Schneider M.P."/>
            <person name="Vasconcelos V."/>
            <person name="Leao P.N."/>
        </authorList>
    </citation>
    <scope>NUCLEOTIDE SEQUENCE</scope>
    <source>
        <strain evidence="25">LEGE 12446</strain>
    </source>
</reference>
<evidence type="ECO:0000256" key="15">
    <source>
        <dbReference type="ARBA" id="ARBA00023136"/>
    </source>
</evidence>
<dbReference type="GO" id="GO:0046872">
    <property type="term" value="F:metal ion binding"/>
    <property type="evidence" value="ECO:0007669"/>
    <property type="project" value="UniProtKB-KW"/>
</dbReference>
<evidence type="ECO:0000256" key="1">
    <source>
        <dbReference type="ARBA" id="ARBA00001913"/>
    </source>
</evidence>
<comment type="pathway">
    <text evidence="6">Protein modification; protein glycosylation.</text>
</comment>
<keyword evidence="10" id="KW-0808">Transferase</keyword>
<evidence type="ECO:0000256" key="13">
    <source>
        <dbReference type="ARBA" id="ARBA00022842"/>
    </source>
</evidence>
<dbReference type="InterPro" id="IPR039528">
    <property type="entry name" value="DPM1-like"/>
</dbReference>
<evidence type="ECO:0000259" key="24">
    <source>
        <dbReference type="Pfam" id="PF04138"/>
    </source>
</evidence>
<dbReference type="GO" id="GO:0000271">
    <property type="term" value="P:polysaccharide biosynthetic process"/>
    <property type="evidence" value="ECO:0007669"/>
    <property type="project" value="InterPro"/>
</dbReference>
<dbReference type="AlphaFoldDB" id="A0A8J6ZTD7"/>
<gene>
    <name evidence="25" type="ORF">IQ276_06570</name>
</gene>
<evidence type="ECO:0000256" key="4">
    <source>
        <dbReference type="ARBA" id="ARBA00004141"/>
    </source>
</evidence>
<evidence type="ECO:0000256" key="2">
    <source>
        <dbReference type="ARBA" id="ARBA00001936"/>
    </source>
</evidence>
<dbReference type="PANTHER" id="PTHR43398:SF1">
    <property type="entry name" value="DOLICHOL-PHOSPHATE MANNOSYLTRANSFERASE SUBUNIT 1"/>
    <property type="match status" value="1"/>
</dbReference>
<evidence type="ECO:0000256" key="12">
    <source>
        <dbReference type="ARBA" id="ARBA00022723"/>
    </source>
</evidence>
<evidence type="ECO:0000256" key="10">
    <source>
        <dbReference type="ARBA" id="ARBA00022679"/>
    </source>
</evidence>
<keyword evidence="13" id="KW-0460">Magnesium</keyword>
<dbReference type="GO" id="GO:0012505">
    <property type="term" value="C:endomembrane system"/>
    <property type="evidence" value="ECO:0007669"/>
    <property type="project" value="UniProtKB-SubCell"/>
</dbReference>
<dbReference type="RefSeq" id="WP_193914578.1">
    <property type="nucleotide sequence ID" value="NZ_JADEXS020000001.1"/>
</dbReference>
<evidence type="ECO:0000256" key="8">
    <source>
        <dbReference type="ARBA" id="ARBA00012704"/>
    </source>
</evidence>
<evidence type="ECO:0000313" key="26">
    <source>
        <dbReference type="Proteomes" id="UP000622533"/>
    </source>
</evidence>
<organism evidence="25 26">
    <name type="scientific">Desmonostoc muscorum LEGE 12446</name>
    <dbReference type="NCBI Taxonomy" id="1828758"/>
    <lineage>
        <taxon>Bacteria</taxon>
        <taxon>Bacillati</taxon>
        <taxon>Cyanobacteriota</taxon>
        <taxon>Cyanophyceae</taxon>
        <taxon>Nostocales</taxon>
        <taxon>Nostocaceae</taxon>
        <taxon>Desmonostoc</taxon>
    </lineage>
</organism>
<keyword evidence="9" id="KW-0328">Glycosyltransferase</keyword>
<feature type="transmembrane region" description="Helical" evidence="22">
    <location>
        <begin position="360"/>
        <end position="379"/>
    </location>
</feature>
<proteinExistence type="inferred from homology"/>
<comment type="cofactor">
    <cofactor evidence="1">
        <name>Ca(2+)</name>
        <dbReference type="ChEBI" id="CHEBI:29108"/>
    </cofactor>
</comment>
<comment type="subcellular location">
    <subcellularLocation>
        <location evidence="5">Endomembrane system</location>
    </subcellularLocation>
    <subcellularLocation>
        <location evidence="4">Membrane</location>
        <topology evidence="4">Multi-pass membrane protein</topology>
    </subcellularLocation>
</comment>
<comment type="cofactor">
    <cofactor evidence="3">
        <name>Mg(2+)</name>
        <dbReference type="ChEBI" id="CHEBI:18420"/>
    </cofactor>
</comment>
<dbReference type="FunFam" id="3.90.550.10:FF:000119">
    <property type="entry name" value="Dolichol-phosphate mannosyltransferase subunit 1"/>
    <property type="match status" value="1"/>
</dbReference>
<dbReference type="PANTHER" id="PTHR43398">
    <property type="entry name" value="DOLICHOL-PHOSPHATE MANNOSYLTRANSFERASE SUBUNIT 1"/>
    <property type="match status" value="1"/>
</dbReference>
<evidence type="ECO:0000256" key="14">
    <source>
        <dbReference type="ARBA" id="ARBA00022989"/>
    </source>
</evidence>
<keyword evidence="15 22" id="KW-0472">Membrane</keyword>
<evidence type="ECO:0000259" key="23">
    <source>
        <dbReference type="Pfam" id="PF00535"/>
    </source>
</evidence>
<dbReference type="InterPro" id="IPR001173">
    <property type="entry name" value="Glyco_trans_2-like"/>
</dbReference>
<evidence type="ECO:0000256" key="19">
    <source>
        <dbReference type="ARBA" id="ARBA00082336"/>
    </source>
</evidence>
<dbReference type="GO" id="GO:0006506">
    <property type="term" value="P:GPI anchor biosynthetic process"/>
    <property type="evidence" value="ECO:0007669"/>
    <property type="project" value="TreeGrafter"/>
</dbReference>
<keyword evidence="14 22" id="KW-1133">Transmembrane helix</keyword>
<evidence type="ECO:0000256" key="20">
    <source>
        <dbReference type="ARBA" id="ARBA00082614"/>
    </source>
</evidence>
<dbReference type="Proteomes" id="UP000622533">
    <property type="component" value="Unassembled WGS sequence"/>
</dbReference>
<keyword evidence="26" id="KW-1185">Reference proteome</keyword>
<feature type="domain" description="Glycosyltransferase 2-like" evidence="23">
    <location>
        <begin position="37"/>
        <end position="205"/>
    </location>
</feature>
<dbReference type="GO" id="GO:0004582">
    <property type="term" value="F:dolichyl-phosphate beta-D-mannosyltransferase activity"/>
    <property type="evidence" value="ECO:0007669"/>
    <property type="project" value="UniProtKB-EC"/>
</dbReference>
<evidence type="ECO:0000256" key="6">
    <source>
        <dbReference type="ARBA" id="ARBA00004922"/>
    </source>
</evidence>
<comment type="caution">
    <text evidence="25">The sequence shown here is derived from an EMBL/GenBank/DDBJ whole genome shotgun (WGS) entry which is preliminary data.</text>
</comment>
<dbReference type="EMBL" id="JADEXS010000058">
    <property type="protein sequence ID" value="MBE9022105.1"/>
    <property type="molecule type" value="Genomic_DNA"/>
</dbReference>
<dbReference type="Pfam" id="PF04138">
    <property type="entry name" value="GtrA_DPMS_TM"/>
    <property type="match status" value="1"/>
</dbReference>
<feature type="domain" description="GtrA/DPMS transmembrane" evidence="24">
    <location>
        <begin position="285"/>
        <end position="407"/>
    </location>
</feature>
<protein>
    <recommendedName>
        <fullName evidence="18">Dolichol-phosphate mannosyltransferase</fullName>
        <ecNumber evidence="8">2.4.1.83</ecNumber>
    </recommendedName>
    <alternativeName>
        <fullName evidence="20">Dolichol-phosphate mannose synthase</fullName>
    </alternativeName>
    <alternativeName>
        <fullName evidence="19">Dolichyl-phosphate beta-D-mannosyltransferase</fullName>
    </alternativeName>
    <alternativeName>
        <fullName evidence="21">Mannose-P-dolichol synthase</fullName>
    </alternativeName>
</protein>
<dbReference type="InterPro" id="IPR029044">
    <property type="entry name" value="Nucleotide-diphossugar_trans"/>
</dbReference>